<comment type="caution">
    <text evidence="2">The sequence shown here is derived from an EMBL/GenBank/DDBJ whole genome shotgun (WGS) entry which is preliminary data.</text>
</comment>
<dbReference type="InterPro" id="IPR016047">
    <property type="entry name" value="M23ase_b-sheet_dom"/>
</dbReference>
<evidence type="ECO:0000313" key="2">
    <source>
        <dbReference type="EMBL" id="TFD45014.1"/>
    </source>
</evidence>
<dbReference type="OrthoDB" id="1099523at2"/>
<dbReference type="Gene3D" id="2.70.70.10">
    <property type="entry name" value="Glucose Permease (Domain IIA)"/>
    <property type="match status" value="1"/>
</dbReference>
<name>A0A4R8ZTL1_9MICO</name>
<dbReference type="PANTHER" id="PTHR21666">
    <property type="entry name" value="PEPTIDASE-RELATED"/>
    <property type="match status" value="1"/>
</dbReference>
<feature type="domain" description="M23ase beta-sheet core" evidence="1">
    <location>
        <begin position="93"/>
        <end position="189"/>
    </location>
</feature>
<dbReference type="SUPFAM" id="SSF51261">
    <property type="entry name" value="Duplicated hybrid motif"/>
    <property type="match status" value="1"/>
</dbReference>
<keyword evidence="3" id="KW-1185">Reference proteome</keyword>
<sequence>MAAPLAIAVKVLGPRRILKAALFLLLLISAPLVATIGLPVAMAATLGSVSPVPPAAGVPPPIASDGWTLPVAGYTITDSFGPRDAPCAYCSTVHWGMDLASGCGEPIFVASSGTVSQVGDEGTYGFRIMIDHPGGFQSLYAHLTQGSATVAPGDPVAVGDVIAKEGTTGQSTGCHLHFETRIDGQRVNPVPFFLERGLTF</sequence>
<gene>
    <name evidence="2" type="ORF">E3T55_19670</name>
</gene>
<evidence type="ECO:0000313" key="3">
    <source>
        <dbReference type="Proteomes" id="UP000297447"/>
    </source>
</evidence>
<dbReference type="AlphaFoldDB" id="A0A4R8ZTL1"/>
<dbReference type="GO" id="GO:0004222">
    <property type="term" value="F:metalloendopeptidase activity"/>
    <property type="evidence" value="ECO:0007669"/>
    <property type="project" value="TreeGrafter"/>
</dbReference>
<dbReference type="PANTHER" id="PTHR21666:SF270">
    <property type="entry name" value="MUREIN HYDROLASE ACTIVATOR ENVC"/>
    <property type="match status" value="1"/>
</dbReference>
<evidence type="ECO:0000259" key="1">
    <source>
        <dbReference type="Pfam" id="PF01551"/>
    </source>
</evidence>
<dbReference type="InterPro" id="IPR050570">
    <property type="entry name" value="Cell_wall_metabolism_enzyme"/>
</dbReference>
<protein>
    <submittedName>
        <fullName evidence="2">M23 family metallopeptidase</fullName>
    </submittedName>
</protein>
<accession>A0A4R8ZTL1</accession>
<proteinExistence type="predicted"/>
<organism evidence="2 3">
    <name type="scientific">Cryobacterium frigoriphilum</name>
    <dbReference type="NCBI Taxonomy" id="1259150"/>
    <lineage>
        <taxon>Bacteria</taxon>
        <taxon>Bacillati</taxon>
        <taxon>Actinomycetota</taxon>
        <taxon>Actinomycetes</taxon>
        <taxon>Micrococcales</taxon>
        <taxon>Microbacteriaceae</taxon>
        <taxon>Cryobacterium</taxon>
    </lineage>
</organism>
<dbReference type="EMBL" id="SOHE01000090">
    <property type="protein sequence ID" value="TFD45014.1"/>
    <property type="molecule type" value="Genomic_DNA"/>
</dbReference>
<dbReference type="CDD" id="cd12797">
    <property type="entry name" value="M23_peptidase"/>
    <property type="match status" value="1"/>
</dbReference>
<dbReference type="Proteomes" id="UP000297447">
    <property type="component" value="Unassembled WGS sequence"/>
</dbReference>
<dbReference type="RefSeq" id="WP_134521273.1">
    <property type="nucleotide sequence ID" value="NZ_SOHE01000090.1"/>
</dbReference>
<reference evidence="2 3" key="1">
    <citation type="submission" date="2019-03" db="EMBL/GenBank/DDBJ databases">
        <title>Genomics of glacier-inhabiting Cryobacterium strains.</title>
        <authorList>
            <person name="Liu Q."/>
            <person name="Xin Y.-H."/>
        </authorList>
    </citation>
    <scope>NUCLEOTIDE SEQUENCE [LARGE SCALE GENOMIC DNA]</scope>
    <source>
        <strain evidence="2 3">Hh14</strain>
    </source>
</reference>
<dbReference type="InterPro" id="IPR011055">
    <property type="entry name" value="Dup_hybrid_motif"/>
</dbReference>
<dbReference type="Pfam" id="PF01551">
    <property type="entry name" value="Peptidase_M23"/>
    <property type="match status" value="1"/>
</dbReference>